<dbReference type="GO" id="GO:0051119">
    <property type="term" value="F:sugar transmembrane transporter activity"/>
    <property type="evidence" value="ECO:0007669"/>
    <property type="project" value="InterPro"/>
</dbReference>
<dbReference type="InterPro" id="IPR004316">
    <property type="entry name" value="SWEET_rpt"/>
</dbReference>
<reference evidence="11" key="1">
    <citation type="journal article" date="2021" name="bioRxiv">
        <title>Whole Genome Assembly and Annotation of Northern Wild Rice, Zizania palustris L., Supports a Whole Genome Duplication in the Zizania Genus.</title>
        <authorList>
            <person name="Haas M."/>
            <person name="Kono T."/>
            <person name="Macchietto M."/>
            <person name="Millas R."/>
            <person name="McGilp L."/>
            <person name="Shao M."/>
            <person name="Duquette J."/>
            <person name="Hirsch C.N."/>
            <person name="Kimball J."/>
        </authorList>
    </citation>
    <scope>NUCLEOTIDE SEQUENCE</scope>
    <source>
        <tissue evidence="11">Fresh leaf tissue</tissue>
    </source>
</reference>
<evidence type="ECO:0000256" key="10">
    <source>
        <dbReference type="SAM" id="Phobius"/>
    </source>
</evidence>
<feature type="transmembrane region" description="Helical" evidence="10">
    <location>
        <begin position="165"/>
        <end position="184"/>
    </location>
</feature>
<evidence type="ECO:0008006" key="13">
    <source>
        <dbReference type="Google" id="ProtNLM"/>
    </source>
</evidence>
<feature type="transmembrane region" description="Helical" evidence="10">
    <location>
        <begin position="6"/>
        <end position="29"/>
    </location>
</feature>
<dbReference type="EMBL" id="JAAALK010000290">
    <property type="protein sequence ID" value="KAG8045713.1"/>
    <property type="molecule type" value="Genomic_DNA"/>
</dbReference>
<comment type="subcellular location">
    <subcellularLocation>
        <location evidence="1">Cell membrane</location>
        <topology evidence="1">Multi-pass membrane protein</topology>
    </subcellularLocation>
</comment>
<feature type="transmembrane region" description="Helical" evidence="10">
    <location>
        <begin position="73"/>
        <end position="94"/>
    </location>
</feature>
<dbReference type="GO" id="GO:0005886">
    <property type="term" value="C:plasma membrane"/>
    <property type="evidence" value="ECO:0007669"/>
    <property type="project" value="UniProtKB-SubCell"/>
</dbReference>
<proteinExistence type="inferred from homology"/>
<evidence type="ECO:0000256" key="6">
    <source>
        <dbReference type="ARBA" id="ARBA00022692"/>
    </source>
</evidence>
<dbReference type="InterPro" id="IPR047664">
    <property type="entry name" value="SWEET"/>
</dbReference>
<keyword evidence="8 10" id="KW-1133">Transmembrane helix</keyword>
<dbReference type="PANTHER" id="PTHR10791:SF28">
    <property type="entry name" value="BIDIRECTIONAL SUGAR TRANSPORTER SWEET3"/>
    <property type="match status" value="1"/>
</dbReference>
<dbReference type="OrthoDB" id="409725at2759"/>
<evidence type="ECO:0000256" key="7">
    <source>
        <dbReference type="ARBA" id="ARBA00022737"/>
    </source>
</evidence>
<reference evidence="11" key="2">
    <citation type="submission" date="2021-02" db="EMBL/GenBank/DDBJ databases">
        <authorList>
            <person name="Kimball J.A."/>
            <person name="Haas M.W."/>
            <person name="Macchietto M."/>
            <person name="Kono T."/>
            <person name="Duquette J."/>
            <person name="Shao M."/>
        </authorList>
    </citation>
    <scope>NUCLEOTIDE SEQUENCE</scope>
    <source>
        <tissue evidence="11">Fresh leaf tissue</tissue>
    </source>
</reference>
<keyword evidence="6 10" id="KW-0812">Transmembrane</keyword>
<keyword evidence="3" id="KW-0813">Transport</keyword>
<evidence type="ECO:0000313" key="11">
    <source>
        <dbReference type="EMBL" id="KAG8045713.1"/>
    </source>
</evidence>
<evidence type="ECO:0000256" key="5">
    <source>
        <dbReference type="ARBA" id="ARBA00022597"/>
    </source>
</evidence>
<dbReference type="FunFam" id="1.20.1280.290:FF:000001">
    <property type="entry name" value="Bidirectional sugar transporter SWEET"/>
    <property type="match status" value="1"/>
</dbReference>
<evidence type="ECO:0000256" key="4">
    <source>
        <dbReference type="ARBA" id="ARBA00022475"/>
    </source>
</evidence>
<keyword evidence="4" id="KW-1003">Cell membrane</keyword>
<evidence type="ECO:0000256" key="1">
    <source>
        <dbReference type="ARBA" id="ARBA00004651"/>
    </source>
</evidence>
<comment type="similarity">
    <text evidence="2">Belongs to the SWEET sugar transporter family.</text>
</comment>
<sequence>MVSNTVRVAVGILGNAASMLLYAAPILTFWRVVKKGSVQEFSCVPYILALFNCLLYTWYGLPVVSSGWENSTVSSINGLGILLEITFISIYVWFAPREKKKFVLQMVLPVLTFFGLTAFLSSFVFHTHRMRKVFVGSIGLVASISMYSSPMVAAKQVITTRSVEFMPFYLSLFSFLSSALWMVYGLLGSDLFIAVSTHQTSLVVRWASSSWFCTAFTGKAIRKLKSFMKTYIDLQENGLKVDREQRLKKDYNVVKTILSKSGFGWDNVLKMATTIDSLWSELPEKLQKWKNKSFPYYDDLHEIYNGKIAEGKHCRRSSEKSCKTENTFVGDDWGQMSTHSPTFPTIPSSFVDLVQGGIDLNTENGFDFEIEDSQYKTMAEDLADREAREIFMSCNEESLADAYIKGSVSI</sequence>
<evidence type="ECO:0000256" key="2">
    <source>
        <dbReference type="ARBA" id="ARBA00007809"/>
    </source>
</evidence>
<accession>A0A8J5RGH6</accession>
<evidence type="ECO:0000256" key="8">
    <source>
        <dbReference type="ARBA" id="ARBA00022989"/>
    </source>
</evidence>
<keyword evidence="12" id="KW-1185">Reference proteome</keyword>
<dbReference type="Proteomes" id="UP000729402">
    <property type="component" value="Unassembled WGS sequence"/>
</dbReference>
<comment type="caution">
    <text evidence="11">The sequence shown here is derived from an EMBL/GenBank/DDBJ whole genome shotgun (WGS) entry which is preliminary data.</text>
</comment>
<dbReference type="Pfam" id="PF03083">
    <property type="entry name" value="MtN3_slv"/>
    <property type="match status" value="2"/>
</dbReference>
<feature type="transmembrane region" description="Helical" evidence="10">
    <location>
        <begin position="133"/>
        <end position="153"/>
    </location>
</feature>
<dbReference type="PANTHER" id="PTHR10791">
    <property type="entry name" value="RAG1-ACTIVATING PROTEIN 1"/>
    <property type="match status" value="1"/>
</dbReference>
<protein>
    <recommendedName>
        <fullName evidence="13">Bidirectional sugar transporter SWEET</fullName>
    </recommendedName>
</protein>
<evidence type="ECO:0000256" key="3">
    <source>
        <dbReference type="ARBA" id="ARBA00022448"/>
    </source>
</evidence>
<organism evidence="11 12">
    <name type="scientific">Zizania palustris</name>
    <name type="common">Northern wild rice</name>
    <dbReference type="NCBI Taxonomy" id="103762"/>
    <lineage>
        <taxon>Eukaryota</taxon>
        <taxon>Viridiplantae</taxon>
        <taxon>Streptophyta</taxon>
        <taxon>Embryophyta</taxon>
        <taxon>Tracheophyta</taxon>
        <taxon>Spermatophyta</taxon>
        <taxon>Magnoliopsida</taxon>
        <taxon>Liliopsida</taxon>
        <taxon>Poales</taxon>
        <taxon>Poaceae</taxon>
        <taxon>BOP clade</taxon>
        <taxon>Oryzoideae</taxon>
        <taxon>Oryzeae</taxon>
        <taxon>Zizaniinae</taxon>
        <taxon>Zizania</taxon>
    </lineage>
</organism>
<evidence type="ECO:0000313" key="12">
    <source>
        <dbReference type="Proteomes" id="UP000729402"/>
    </source>
</evidence>
<feature type="transmembrane region" description="Helical" evidence="10">
    <location>
        <begin position="41"/>
        <end position="61"/>
    </location>
</feature>
<dbReference type="AlphaFoldDB" id="A0A8J5RGH6"/>
<keyword evidence="5" id="KW-0762">Sugar transport</keyword>
<keyword evidence="9 10" id="KW-0472">Membrane</keyword>
<keyword evidence="7" id="KW-0677">Repeat</keyword>
<evidence type="ECO:0000256" key="9">
    <source>
        <dbReference type="ARBA" id="ARBA00023136"/>
    </source>
</evidence>
<gene>
    <name evidence="11" type="ORF">GUJ93_ZPchr0008g12922</name>
</gene>
<feature type="transmembrane region" description="Helical" evidence="10">
    <location>
        <begin position="106"/>
        <end position="127"/>
    </location>
</feature>
<name>A0A8J5RGH6_ZIZPA</name>